<dbReference type="PRINTS" id="PR00368">
    <property type="entry name" value="FADPNR"/>
</dbReference>
<organism evidence="7 8">
    <name type="scientific">Hyaloscypha bicolor E</name>
    <dbReference type="NCBI Taxonomy" id="1095630"/>
    <lineage>
        <taxon>Eukaryota</taxon>
        <taxon>Fungi</taxon>
        <taxon>Dikarya</taxon>
        <taxon>Ascomycota</taxon>
        <taxon>Pezizomycotina</taxon>
        <taxon>Leotiomycetes</taxon>
        <taxon>Helotiales</taxon>
        <taxon>Hyaloscyphaceae</taxon>
        <taxon>Hyaloscypha</taxon>
        <taxon>Hyaloscypha bicolor</taxon>
    </lineage>
</organism>
<dbReference type="EMBL" id="KZ613895">
    <property type="protein sequence ID" value="PMD53139.1"/>
    <property type="molecule type" value="Genomic_DNA"/>
</dbReference>
<keyword evidence="2" id="KW-0285">Flavoprotein</keyword>
<dbReference type="PANTHER" id="PTHR43706:SF17">
    <property type="entry name" value="NADH DEHYDROGENASE (EUROFUNG)"/>
    <property type="match status" value="1"/>
</dbReference>
<dbReference type="SUPFAM" id="SSF51905">
    <property type="entry name" value="FAD/NAD(P)-binding domain"/>
    <property type="match status" value="2"/>
</dbReference>
<evidence type="ECO:0000256" key="4">
    <source>
        <dbReference type="ARBA" id="ARBA00023002"/>
    </source>
</evidence>
<dbReference type="RefSeq" id="XP_024730043.1">
    <property type="nucleotide sequence ID" value="XM_024878627.1"/>
</dbReference>
<dbReference type="GO" id="GO:0003954">
    <property type="term" value="F:NADH dehydrogenase activity"/>
    <property type="evidence" value="ECO:0007669"/>
    <property type="project" value="InterPro"/>
</dbReference>
<dbReference type="PRINTS" id="PR00411">
    <property type="entry name" value="PNDRDTASEI"/>
</dbReference>
<feature type="domain" description="FAD/NAD(P)-binding" evidence="6">
    <location>
        <begin position="13"/>
        <end position="327"/>
    </location>
</feature>
<dbReference type="InterPro" id="IPR036188">
    <property type="entry name" value="FAD/NAD-bd_sf"/>
</dbReference>
<reference evidence="7 8" key="1">
    <citation type="submission" date="2016-04" db="EMBL/GenBank/DDBJ databases">
        <title>A degradative enzymes factory behind the ericoid mycorrhizal symbiosis.</title>
        <authorList>
            <consortium name="DOE Joint Genome Institute"/>
            <person name="Martino E."/>
            <person name="Morin E."/>
            <person name="Grelet G."/>
            <person name="Kuo A."/>
            <person name="Kohler A."/>
            <person name="Daghino S."/>
            <person name="Barry K."/>
            <person name="Choi C."/>
            <person name="Cichocki N."/>
            <person name="Clum A."/>
            <person name="Copeland A."/>
            <person name="Hainaut M."/>
            <person name="Haridas S."/>
            <person name="Labutti K."/>
            <person name="Lindquist E."/>
            <person name="Lipzen A."/>
            <person name="Khouja H.-R."/>
            <person name="Murat C."/>
            <person name="Ohm R."/>
            <person name="Olson A."/>
            <person name="Spatafora J."/>
            <person name="Veneault-Fourrey C."/>
            <person name="Henrissat B."/>
            <person name="Grigoriev I."/>
            <person name="Martin F."/>
            <person name="Perotto S."/>
        </authorList>
    </citation>
    <scope>NUCLEOTIDE SEQUENCE [LARGE SCALE GENOMIC DNA]</scope>
    <source>
        <strain evidence="7 8">E</strain>
    </source>
</reference>
<evidence type="ECO:0000313" key="7">
    <source>
        <dbReference type="EMBL" id="PMD53139.1"/>
    </source>
</evidence>
<dbReference type="InterPro" id="IPR023753">
    <property type="entry name" value="FAD/NAD-binding_dom"/>
</dbReference>
<comment type="similarity">
    <text evidence="1">Belongs to the NADH dehydrogenase family.</text>
</comment>
<dbReference type="Proteomes" id="UP000235371">
    <property type="component" value="Unassembled WGS sequence"/>
</dbReference>
<dbReference type="GeneID" id="36586704"/>
<keyword evidence="8" id="KW-1185">Reference proteome</keyword>
<dbReference type="GO" id="GO:0005739">
    <property type="term" value="C:mitochondrion"/>
    <property type="evidence" value="ECO:0007669"/>
    <property type="project" value="TreeGrafter"/>
</dbReference>
<evidence type="ECO:0000259" key="6">
    <source>
        <dbReference type="Pfam" id="PF07992"/>
    </source>
</evidence>
<proteinExistence type="inferred from homology"/>
<accession>A0A2J6SQX0</accession>
<sequence>MSSNEGAKWLPRKDVIIIGSGWAGSTLATSLDETKHSITVISPETTTPYTPLLASAACGLYEFNLVETPIRHTNKKIKFVKAEVEGIDCKAKTVRCIPAFDDLSVKDFVLQYDIVVIAPGSTNNTFNTPGVSEHAVFLRNAKDAMKIASRIQDCFEKASISGLTDAQKHSLLHFVIVGAGPTGVEVSSELSDLFSSSYASLYPHLKPYVSIAVHDVANQVLSGFDTKPQDYAIGSFTKRNVEVLTGSHIERVEKNCLYTKENGKISAGLVIWATGNKSTALVDSLPVKKTPRNPRILTDSFLRVYTPSSELVDGAYAIGDAADVEDARLPTTAEVECQKAKYLAKALNGKIDREFRYQQAAIVAYLGQNDGVVSGKKDYSGPQAWIAWRSKNFLWTRTWRQKVLIVIGWALDLVTGRSIAPR</sequence>
<protein>
    <submittedName>
        <fullName evidence="7">FAD/NAD(P)-binding domain-containing protein</fullName>
    </submittedName>
</protein>
<dbReference type="InParanoid" id="A0A2J6SQX0"/>
<dbReference type="InterPro" id="IPR045024">
    <property type="entry name" value="NDH-2"/>
</dbReference>
<dbReference type="Pfam" id="PF07992">
    <property type="entry name" value="Pyr_redox_2"/>
    <property type="match status" value="1"/>
</dbReference>
<name>A0A2J6SQX0_9HELO</name>
<evidence type="ECO:0000256" key="3">
    <source>
        <dbReference type="ARBA" id="ARBA00022827"/>
    </source>
</evidence>
<dbReference type="AlphaFoldDB" id="A0A2J6SQX0"/>
<dbReference type="OrthoDB" id="3244603at2759"/>
<evidence type="ECO:0000256" key="5">
    <source>
        <dbReference type="ARBA" id="ARBA00023027"/>
    </source>
</evidence>
<evidence type="ECO:0000256" key="2">
    <source>
        <dbReference type="ARBA" id="ARBA00022630"/>
    </source>
</evidence>
<gene>
    <name evidence="7" type="ORF">K444DRAFT_600578</name>
</gene>
<evidence type="ECO:0000256" key="1">
    <source>
        <dbReference type="ARBA" id="ARBA00005272"/>
    </source>
</evidence>
<dbReference type="PANTHER" id="PTHR43706">
    <property type="entry name" value="NADH DEHYDROGENASE"/>
    <property type="match status" value="1"/>
</dbReference>
<dbReference type="STRING" id="1095630.A0A2J6SQX0"/>
<keyword evidence="5" id="KW-0520">NAD</keyword>
<evidence type="ECO:0000313" key="8">
    <source>
        <dbReference type="Proteomes" id="UP000235371"/>
    </source>
</evidence>
<dbReference type="Gene3D" id="3.50.50.100">
    <property type="match status" value="1"/>
</dbReference>
<keyword evidence="3" id="KW-0274">FAD</keyword>
<keyword evidence="4" id="KW-0560">Oxidoreductase</keyword>